<proteinExistence type="predicted"/>
<dbReference type="Proteomes" id="UP000887116">
    <property type="component" value="Unassembled WGS sequence"/>
</dbReference>
<dbReference type="PANTHER" id="PTHR47331">
    <property type="entry name" value="PHD-TYPE DOMAIN-CONTAINING PROTEIN"/>
    <property type="match status" value="1"/>
</dbReference>
<accession>A0A8X6FQV3</accession>
<gene>
    <name evidence="1" type="primary">AVEN_34216_1</name>
    <name evidence="1" type="ORF">TNCT_333531</name>
</gene>
<comment type="caution">
    <text evidence="1">The sequence shown here is derived from an EMBL/GenBank/DDBJ whole genome shotgun (WGS) entry which is preliminary data.</text>
</comment>
<protein>
    <submittedName>
        <fullName evidence="1">DUF1758 domain-containing protein</fullName>
    </submittedName>
</protein>
<dbReference type="EMBL" id="BMAO01003297">
    <property type="protein sequence ID" value="GFQ86947.1"/>
    <property type="molecule type" value="Genomic_DNA"/>
</dbReference>
<evidence type="ECO:0000313" key="1">
    <source>
        <dbReference type="EMBL" id="GFQ86947.1"/>
    </source>
</evidence>
<dbReference type="AlphaFoldDB" id="A0A8X6FQV3"/>
<reference evidence="1" key="1">
    <citation type="submission" date="2020-07" db="EMBL/GenBank/DDBJ databases">
        <title>Multicomponent nature underlies the extraordinary mechanical properties of spider dragline silk.</title>
        <authorList>
            <person name="Kono N."/>
            <person name="Nakamura H."/>
            <person name="Mori M."/>
            <person name="Yoshida Y."/>
            <person name="Ohtoshi R."/>
            <person name="Malay A.D."/>
            <person name="Moran D.A.P."/>
            <person name="Tomita M."/>
            <person name="Numata K."/>
            <person name="Arakawa K."/>
        </authorList>
    </citation>
    <scope>NUCLEOTIDE SEQUENCE</scope>
</reference>
<keyword evidence="2" id="KW-1185">Reference proteome</keyword>
<organism evidence="1 2">
    <name type="scientific">Trichonephila clavata</name>
    <name type="common">Joro spider</name>
    <name type="synonym">Nephila clavata</name>
    <dbReference type="NCBI Taxonomy" id="2740835"/>
    <lineage>
        <taxon>Eukaryota</taxon>
        <taxon>Metazoa</taxon>
        <taxon>Ecdysozoa</taxon>
        <taxon>Arthropoda</taxon>
        <taxon>Chelicerata</taxon>
        <taxon>Arachnida</taxon>
        <taxon>Araneae</taxon>
        <taxon>Araneomorphae</taxon>
        <taxon>Entelegynae</taxon>
        <taxon>Araneoidea</taxon>
        <taxon>Nephilidae</taxon>
        <taxon>Trichonephila</taxon>
    </lineage>
</organism>
<dbReference type="PANTHER" id="PTHR47331:SF5">
    <property type="entry name" value="RIBONUCLEASE H"/>
    <property type="match status" value="1"/>
</dbReference>
<evidence type="ECO:0000313" key="2">
    <source>
        <dbReference type="Proteomes" id="UP000887116"/>
    </source>
</evidence>
<dbReference type="OrthoDB" id="8065733at2759"/>
<name>A0A8X6FQV3_TRICU</name>
<sequence length="347" mass="39248">MLEIASPQKKKRSIQIRGLQDSNIAMTKGCVEMDLVSLHDPKVKLPVKAYVLEKLTAPLPTERINETHFSHLKNACLADPNFFIPNDIDMILGSDYFFSILLPGQITCAQSNLIAQNSIFGFLVSGKLTESLHSNSMLNLHINGTSIDNQLKQFGKLEEIPNLKDKILTSEEQFVEKHFQNTSTFKSDSIFKLTSNDVIHDLFELYSSLSKIIRILAYCQRFIKNCKKIKSSQGSSIGSSHNNTNPLTFSETKTAEETIIRWVQGIFFQEEIQNIKKQISLPPKSPLRSLHPFIDEHGLVRVGGRLQNSQLRFNSKHPIILPSLSTLLVNFLSRNNTSFIYMPGLRC</sequence>